<sequence>MFPSFSLFSQLPGYSFTHCHNGNGVAHTLAKWSLAGSFCNFSFTSAPPFLEEALSLDCT</sequence>
<accession>A0A2P6SCU6</accession>
<comment type="caution">
    <text evidence="1">The sequence shown here is derived from an EMBL/GenBank/DDBJ whole genome shotgun (WGS) entry which is preliminary data.</text>
</comment>
<organism evidence="1 2">
    <name type="scientific">Rosa chinensis</name>
    <name type="common">China rose</name>
    <dbReference type="NCBI Taxonomy" id="74649"/>
    <lineage>
        <taxon>Eukaryota</taxon>
        <taxon>Viridiplantae</taxon>
        <taxon>Streptophyta</taxon>
        <taxon>Embryophyta</taxon>
        <taxon>Tracheophyta</taxon>
        <taxon>Spermatophyta</taxon>
        <taxon>Magnoliopsida</taxon>
        <taxon>eudicotyledons</taxon>
        <taxon>Gunneridae</taxon>
        <taxon>Pentapetalae</taxon>
        <taxon>rosids</taxon>
        <taxon>fabids</taxon>
        <taxon>Rosales</taxon>
        <taxon>Rosaceae</taxon>
        <taxon>Rosoideae</taxon>
        <taxon>Rosoideae incertae sedis</taxon>
        <taxon>Rosa</taxon>
    </lineage>
</organism>
<reference evidence="1 2" key="1">
    <citation type="journal article" date="2018" name="Nat. Genet.">
        <title>The Rosa genome provides new insights in the design of modern roses.</title>
        <authorList>
            <person name="Bendahmane M."/>
        </authorList>
    </citation>
    <scope>NUCLEOTIDE SEQUENCE [LARGE SCALE GENOMIC DNA]</scope>
    <source>
        <strain evidence="2">cv. Old Blush</strain>
    </source>
</reference>
<evidence type="ECO:0000313" key="1">
    <source>
        <dbReference type="EMBL" id="PRQ56487.1"/>
    </source>
</evidence>
<dbReference type="EMBL" id="PDCK01000039">
    <property type="protein sequence ID" value="PRQ56487.1"/>
    <property type="molecule type" value="Genomic_DNA"/>
</dbReference>
<dbReference type="Proteomes" id="UP000238479">
    <property type="component" value="Chromosome 1"/>
</dbReference>
<gene>
    <name evidence="1" type="ORF">RchiOBHm_Chr1g0336941</name>
</gene>
<dbReference type="AlphaFoldDB" id="A0A2P6SCU6"/>
<dbReference type="Gramene" id="PRQ56487">
    <property type="protein sequence ID" value="PRQ56487"/>
    <property type="gene ID" value="RchiOBHm_Chr1g0336941"/>
</dbReference>
<evidence type="ECO:0000313" key="2">
    <source>
        <dbReference type="Proteomes" id="UP000238479"/>
    </source>
</evidence>
<keyword evidence="2" id="KW-1185">Reference proteome</keyword>
<protein>
    <submittedName>
        <fullName evidence="1">Uncharacterized protein</fullName>
    </submittedName>
</protein>
<name>A0A2P6SCU6_ROSCH</name>
<proteinExistence type="predicted"/>